<gene>
    <name evidence="1" type="ORF">IV454_21890</name>
</gene>
<reference evidence="1 2" key="1">
    <citation type="submission" date="2020-11" db="EMBL/GenBank/DDBJ databases">
        <authorList>
            <person name="Sun Q."/>
        </authorList>
    </citation>
    <scope>NUCLEOTIDE SEQUENCE [LARGE SCALE GENOMIC DNA]</scope>
    <source>
        <strain evidence="1 2">P8398</strain>
    </source>
</reference>
<dbReference type="Proteomes" id="UP000662888">
    <property type="component" value="Chromosome"/>
</dbReference>
<name>A0AA49A6I1_9BURK</name>
<proteinExistence type="predicted"/>
<evidence type="ECO:0000313" key="2">
    <source>
        <dbReference type="Proteomes" id="UP000662888"/>
    </source>
</evidence>
<dbReference type="RefSeq" id="WP_206087819.1">
    <property type="nucleotide sequence ID" value="NZ_CP065053.1"/>
</dbReference>
<dbReference type="EMBL" id="CP065053">
    <property type="protein sequence ID" value="QPI48181.1"/>
    <property type="molecule type" value="Genomic_DNA"/>
</dbReference>
<protein>
    <recommendedName>
        <fullName evidence="3">Tetratricopeptide repeat protein</fullName>
    </recommendedName>
</protein>
<accession>A0AA49A6I1</accession>
<evidence type="ECO:0008006" key="3">
    <source>
        <dbReference type="Google" id="ProtNLM"/>
    </source>
</evidence>
<organism evidence="1 2">
    <name type="scientific">Massilia antarctica</name>
    <dbReference type="NCBI Taxonomy" id="2765360"/>
    <lineage>
        <taxon>Bacteria</taxon>
        <taxon>Pseudomonadati</taxon>
        <taxon>Pseudomonadota</taxon>
        <taxon>Betaproteobacteria</taxon>
        <taxon>Burkholderiales</taxon>
        <taxon>Oxalobacteraceae</taxon>
        <taxon>Telluria group</taxon>
        <taxon>Massilia</taxon>
    </lineage>
</organism>
<sequence length="220" mass="24602">MREGRHEEALEAFIWFYQHALDEDPSLEEMRYYLIGMWVELGKAYPKALDALRTIRSEKTDALLGGENDREVFWDIVIIDAELGNTAATYQFYIALAEAWPAFASECALIAMPAIVEAQDYALAASLMPAAEPFVREMAVVLEQEIAAIKHRPLSRTPERWAEITTYVSEVQRVLTVLAGNGDPHEAARIKALAVSLIKSPSVRREVAAGLRKGARARRS</sequence>
<keyword evidence="2" id="KW-1185">Reference proteome</keyword>
<evidence type="ECO:0000313" key="1">
    <source>
        <dbReference type="EMBL" id="QPI48181.1"/>
    </source>
</evidence>